<dbReference type="InterPro" id="IPR018490">
    <property type="entry name" value="cNMP-bd_dom_sf"/>
</dbReference>
<keyword evidence="3" id="KW-1185">Reference proteome</keyword>
<evidence type="ECO:0000259" key="1">
    <source>
        <dbReference type="PROSITE" id="PS50042"/>
    </source>
</evidence>
<dbReference type="SUPFAM" id="SSF51206">
    <property type="entry name" value="cAMP-binding domain-like"/>
    <property type="match status" value="1"/>
</dbReference>
<dbReference type="PANTHER" id="PTHR23011:SF41">
    <property type="entry name" value="CYCLIC NUCLEOTIDE-BINDING DOMAIN-CONTAINING PROTEIN"/>
    <property type="match status" value="1"/>
</dbReference>
<organism evidence="2 3">
    <name type="scientific">Dreissena polymorpha</name>
    <name type="common">Zebra mussel</name>
    <name type="synonym">Mytilus polymorpha</name>
    <dbReference type="NCBI Taxonomy" id="45954"/>
    <lineage>
        <taxon>Eukaryota</taxon>
        <taxon>Metazoa</taxon>
        <taxon>Spiralia</taxon>
        <taxon>Lophotrochozoa</taxon>
        <taxon>Mollusca</taxon>
        <taxon>Bivalvia</taxon>
        <taxon>Autobranchia</taxon>
        <taxon>Heteroconchia</taxon>
        <taxon>Euheterodonta</taxon>
        <taxon>Imparidentia</taxon>
        <taxon>Neoheterodontei</taxon>
        <taxon>Myida</taxon>
        <taxon>Dreissenoidea</taxon>
        <taxon>Dreissenidae</taxon>
        <taxon>Dreissena</taxon>
    </lineage>
</organism>
<dbReference type="Gene3D" id="2.60.120.10">
    <property type="entry name" value="Jelly Rolls"/>
    <property type="match status" value="1"/>
</dbReference>
<evidence type="ECO:0000313" key="2">
    <source>
        <dbReference type="EMBL" id="KAH3741784.1"/>
    </source>
</evidence>
<reference evidence="2" key="2">
    <citation type="submission" date="2020-11" db="EMBL/GenBank/DDBJ databases">
        <authorList>
            <person name="McCartney M.A."/>
            <person name="Auch B."/>
            <person name="Kono T."/>
            <person name="Mallez S."/>
            <person name="Becker A."/>
            <person name="Gohl D.M."/>
            <person name="Silverstein K.A.T."/>
            <person name="Koren S."/>
            <person name="Bechman K.B."/>
            <person name="Herman A."/>
            <person name="Abrahante J.E."/>
            <person name="Garbe J."/>
        </authorList>
    </citation>
    <scope>NUCLEOTIDE SEQUENCE</scope>
    <source>
        <strain evidence="2">Duluth1</strain>
        <tissue evidence="2">Whole animal</tissue>
    </source>
</reference>
<proteinExistence type="predicted"/>
<accession>A0A9D4DBR6</accession>
<dbReference type="EMBL" id="JAIWYP010000011">
    <property type="protein sequence ID" value="KAH3741784.1"/>
    <property type="molecule type" value="Genomic_DNA"/>
</dbReference>
<dbReference type="Proteomes" id="UP000828390">
    <property type="component" value="Unassembled WGS sequence"/>
</dbReference>
<dbReference type="CDD" id="cd00038">
    <property type="entry name" value="CAP_ED"/>
    <property type="match status" value="1"/>
</dbReference>
<dbReference type="PROSITE" id="PS50042">
    <property type="entry name" value="CNMP_BINDING_3"/>
    <property type="match status" value="1"/>
</dbReference>
<protein>
    <recommendedName>
        <fullName evidence="1">Cyclic nucleotide-binding domain-containing protein</fullName>
    </recommendedName>
</protein>
<feature type="domain" description="Cyclic nucleotide-binding" evidence="1">
    <location>
        <begin position="88"/>
        <end position="191"/>
    </location>
</feature>
<dbReference type="InterPro" id="IPR014710">
    <property type="entry name" value="RmlC-like_jellyroll"/>
</dbReference>
<dbReference type="Pfam" id="PF00027">
    <property type="entry name" value="cNMP_binding"/>
    <property type="match status" value="1"/>
</dbReference>
<reference evidence="2" key="1">
    <citation type="journal article" date="2019" name="bioRxiv">
        <title>The Genome of the Zebra Mussel, Dreissena polymorpha: A Resource for Invasive Species Research.</title>
        <authorList>
            <person name="McCartney M.A."/>
            <person name="Auch B."/>
            <person name="Kono T."/>
            <person name="Mallez S."/>
            <person name="Zhang Y."/>
            <person name="Obille A."/>
            <person name="Becker A."/>
            <person name="Abrahante J.E."/>
            <person name="Garbe J."/>
            <person name="Badalamenti J.P."/>
            <person name="Herman A."/>
            <person name="Mangelson H."/>
            <person name="Liachko I."/>
            <person name="Sullivan S."/>
            <person name="Sone E.D."/>
            <person name="Koren S."/>
            <person name="Silverstein K.A.T."/>
            <person name="Beckman K.B."/>
            <person name="Gohl D.M."/>
        </authorList>
    </citation>
    <scope>NUCLEOTIDE SEQUENCE</scope>
    <source>
        <strain evidence="2">Duluth1</strain>
        <tissue evidence="2">Whole animal</tissue>
    </source>
</reference>
<gene>
    <name evidence="2" type="ORF">DPMN_048511</name>
</gene>
<dbReference type="InterPro" id="IPR000595">
    <property type="entry name" value="cNMP-bd_dom"/>
</dbReference>
<sequence>MVPHQLTDQNDTGSNAGDFTLPWRGCLDLGEAVVLKSEVMKGQERPGHKGATPVIVDIQVLNACYKRPSDRTGEDLDIIYSRLKDIKVFEKFHPMLLQQICYYGYYEDLEKGVTLFRQGDIGTNWYTVLSGSLEVQISESGDPRDSIQLCTLGPGTSFGESVLTNRPRHATIITRDYTELIRVEQKDFKVLWEFQSSY</sequence>
<dbReference type="PANTHER" id="PTHR23011">
    <property type="entry name" value="CYCLIC NUCLEOTIDE-BINDING DOMAIN CONTAINING PROTEIN"/>
    <property type="match status" value="1"/>
</dbReference>
<dbReference type="SMART" id="SM00100">
    <property type="entry name" value="cNMP"/>
    <property type="match status" value="1"/>
</dbReference>
<evidence type="ECO:0000313" key="3">
    <source>
        <dbReference type="Proteomes" id="UP000828390"/>
    </source>
</evidence>
<comment type="caution">
    <text evidence="2">The sequence shown here is derived from an EMBL/GenBank/DDBJ whole genome shotgun (WGS) entry which is preliminary data.</text>
</comment>
<dbReference type="AlphaFoldDB" id="A0A9D4DBR6"/>
<name>A0A9D4DBR6_DREPO</name>